<evidence type="ECO:0000313" key="1">
    <source>
        <dbReference type="EMBL" id="PJJ59546.1"/>
    </source>
</evidence>
<name>A0A2M9BNN0_9BACT</name>
<dbReference type="OrthoDB" id="883448at2"/>
<dbReference type="AlphaFoldDB" id="A0A2M9BNN0"/>
<organism evidence="1 2">
    <name type="scientific">Hymenobacter chitinivorans DSM 11115</name>
    <dbReference type="NCBI Taxonomy" id="1121954"/>
    <lineage>
        <taxon>Bacteria</taxon>
        <taxon>Pseudomonadati</taxon>
        <taxon>Bacteroidota</taxon>
        <taxon>Cytophagia</taxon>
        <taxon>Cytophagales</taxon>
        <taxon>Hymenobacteraceae</taxon>
        <taxon>Hymenobacter</taxon>
    </lineage>
</organism>
<evidence type="ECO:0000313" key="2">
    <source>
        <dbReference type="Proteomes" id="UP000228535"/>
    </source>
</evidence>
<protein>
    <submittedName>
        <fullName evidence="1">Uncharacterized protein</fullName>
    </submittedName>
</protein>
<proteinExistence type="predicted"/>
<sequence length="110" mass="12775">MSLDPATFFHHAADEEKTTVYTQTPDGDLEPHDALLIAQTHRQRLFVTLETRRRYVTYTFLDDSSDEVELDFVQDYEEVEDLLEDAGLFGRHDGEVGILYHNLLFLLMNP</sequence>
<reference evidence="1 2" key="1">
    <citation type="submission" date="2017-11" db="EMBL/GenBank/DDBJ databases">
        <title>Genomic Encyclopedia of Archaeal and Bacterial Type Strains, Phase II (KMG-II): From Individual Species to Whole Genera.</title>
        <authorList>
            <person name="Goeker M."/>
        </authorList>
    </citation>
    <scope>NUCLEOTIDE SEQUENCE [LARGE SCALE GENOMIC DNA]</scope>
    <source>
        <strain evidence="1 2">DSM 11115</strain>
    </source>
</reference>
<comment type="caution">
    <text evidence="1">The sequence shown here is derived from an EMBL/GenBank/DDBJ whole genome shotgun (WGS) entry which is preliminary data.</text>
</comment>
<gene>
    <name evidence="1" type="ORF">CLV45_0965</name>
</gene>
<dbReference type="RefSeq" id="WP_100335261.1">
    <property type="nucleotide sequence ID" value="NZ_PGFA01000001.1"/>
</dbReference>
<dbReference type="EMBL" id="PGFA01000001">
    <property type="protein sequence ID" value="PJJ59546.1"/>
    <property type="molecule type" value="Genomic_DNA"/>
</dbReference>
<keyword evidence="2" id="KW-1185">Reference proteome</keyword>
<dbReference type="Proteomes" id="UP000228535">
    <property type="component" value="Unassembled WGS sequence"/>
</dbReference>
<accession>A0A2M9BNN0</accession>